<keyword evidence="3" id="KW-1185">Reference proteome</keyword>
<feature type="chain" id="PRO_5046315950" evidence="1">
    <location>
        <begin position="22"/>
        <end position="173"/>
    </location>
</feature>
<evidence type="ECO:0000313" key="2">
    <source>
        <dbReference type="EMBL" id="MEA9355410.1"/>
    </source>
</evidence>
<gene>
    <name evidence="2" type="ORF">SHI21_04335</name>
</gene>
<protein>
    <submittedName>
        <fullName evidence="2">Uncharacterized protein</fullName>
    </submittedName>
</protein>
<accession>A0ABU5VUU8</accession>
<dbReference type="Proteomes" id="UP001302274">
    <property type="component" value="Unassembled WGS sequence"/>
</dbReference>
<proteinExistence type="predicted"/>
<comment type="caution">
    <text evidence="2">The sequence shown here is derived from an EMBL/GenBank/DDBJ whole genome shotgun (WGS) entry which is preliminary data.</text>
</comment>
<dbReference type="EMBL" id="JAYGJQ010000001">
    <property type="protein sequence ID" value="MEA9355410.1"/>
    <property type="molecule type" value="Genomic_DNA"/>
</dbReference>
<evidence type="ECO:0000256" key="1">
    <source>
        <dbReference type="SAM" id="SignalP"/>
    </source>
</evidence>
<reference evidence="2 3" key="1">
    <citation type="submission" date="2023-11" db="EMBL/GenBank/DDBJ databases">
        <title>A Novel Polar Bacteriovorax (B. antarcticus) Isolated from the Biocrust in Antarctica.</title>
        <authorList>
            <person name="Mun W."/>
            <person name="Choi S.Y."/>
            <person name="Mitchell R.J."/>
        </authorList>
    </citation>
    <scope>NUCLEOTIDE SEQUENCE [LARGE SCALE GENOMIC DNA]</scope>
    <source>
        <strain evidence="2 3">PP10</strain>
    </source>
</reference>
<feature type="signal peptide" evidence="1">
    <location>
        <begin position="1"/>
        <end position="21"/>
    </location>
</feature>
<organism evidence="2 3">
    <name type="scientific">Bacteriovorax antarcticus</name>
    <dbReference type="NCBI Taxonomy" id="3088717"/>
    <lineage>
        <taxon>Bacteria</taxon>
        <taxon>Pseudomonadati</taxon>
        <taxon>Bdellovibrionota</taxon>
        <taxon>Bacteriovoracia</taxon>
        <taxon>Bacteriovoracales</taxon>
        <taxon>Bacteriovoracaceae</taxon>
        <taxon>Bacteriovorax</taxon>
    </lineage>
</organism>
<dbReference type="RefSeq" id="WP_323574922.1">
    <property type="nucleotide sequence ID" value="NZ_JAYGJQ010000001.1"/>
</dbReference>
<keyword evidence="1" id="KW-0732">Signal</keyword>
<sequence>MKSLMSLVILGLTFNSFALVAAETECGSFKKSGDLVVAYEKIKASGKKQTYPNIDLDAFFKSTNKERMDFIHTTCDVGMDPHEMAAEARSMCYNSCYKESFKISHERAKSWGFIKACGEVCDGANTALKASIKNSDVVQNKKPNVVDTKRQAKEMQEIEDMIYQAPAKKVQGK</sequence>
<name>A0ABU5VUU8_9BACT</name>
<evidence type="ECO:0000313" key="3">
    <source>
        <dbReference type="Proteomes" id="UP001302274"/>
    </source>
</evidence>